<proteinExistence type="predicted"/>
<accession>A0A645J963</accession>
<dbReference type="AlphaFoldDB" id="A0A645J963"/>
<feature type="region of interest" description="Disordered" evidence="1">
    <location>
        <begin position="1"/>
        <end position="46"/>
    </location>
</feature>
<sequence length="96" mass="10521">MVRDSVEAELHGKTPENPGSFSPPEAPPKPPLGNPSEARKNGIPASPKQLQYLLDLARQRGVTPQQIAGRFRLPDLRKLTKQQCSELIDELNGRAA</sequence>
<dbReference type="EMBL" id="VSSQ01133030">
    <property type="protein sequence ID" value="MPN59249.1"/>
    <property type="molecule type" value="Genomic_DNA"/>
</dbReference>
<reference evidence="2" key="1">
    <citation type="submission" date="2019-08" db="EMBL/GenBank/DDBJ databases">
        <authorList>
            <person name="Kucharzyk K."/>
            <person name="Murdoch R.W."/>
            <person name="Higgins S."/>
            <person name="Loffler F."/>
        </authorList>
    </citation>
    <scope>NUCLEOTIDE SEQUENCE</scope>
</reference>
<name>A0A645J963_9ZZZZ</name>
<organism evidence="2">
    <name type="scientific">bioreactor metagenome</name>
    <dbReference type="NCBI Taxonomy" id="1076179"/>
    <lineage>
        <taxon>unclassified sequences</taxon>
        <taxon>metagenomes</taxon>
        <taxon>ecological metagenomes</taxon>
    </lineage>
</organism>
<evidence type="ECO:0000313" key="2">
    <source>
        <dbReference type="EMBL" id="MPN59249.1"/>
    </source>
</evidence>
<protein>
    <submittedName>
        <fullName evidence="2">Uncharacterized protein</fullName>
    </submittedName>
</protein>
<evidence type="ECO:0000256" key="1">
    <source>
        <dbReference type="SAM" id="MobiDB-lite"/>
    </source>
</evidence>
<comment type="caution">
    <text evidence="2">The sequence shown here is derived from an EMBL/GenBank/DDBJ whole genome shotgun (WGS) entry which is preliminary data.</text>
</comment>
<gene>
    <name evidence="2" type="ORF">SDC9_206970</name>
</gene>
<feature type="compositionally biased region" description="Pro residues" evidence="1">
    <location>
        <begin position="24"/>
        <end position="33"/>
    </location>
</feature>
<feature type="compositionally biased region" description="Basic and acidic residues" evidence="1">
    <location>
        <begin position="1"/>
        <end position="14"/>
    </location>
</feature>